<dbReference type="AlphaFoldDB" id="A0A1G8GQA3"/>
<evidence type="ECO:0000313" key="2">
    <source>
        <dbReference type="Proteomes" id="UP000199163"/>
    </source>
</evidence>
<reference evidence="1 2" key="1">
    <citation type="submission" date="2016-10" db="EMBL/GenBank/DDBJ databases">
        <authorList>
            <person name="de Groot N.N."/>
        </authorList>
    </citation>
    <scope>NUCLEOTIDE SEQUENCE [LARGE SCALE GENOMIC DNA]</scope>
    <source>
        <strain evidence="1 2">DSM 21632</strain>
    </source>
</reference>
<evidence type="ECO:0000313" key="1">
    <source>
        <dbReference type="EMBL" id="SDH96564.1"/>
    </source>
</evidence>
<keyword evidence="2" id="KW-1185">Reference proteome</keyword>
<name>A0A1G8GQA3_9BACI</name>
<gene>
    <name evidence="1" type="ORF">SAMN05192534_11678</name>
</gene>
<dbReference type="STRING" id="568899.SAMN05192534_11678"/>
<protein>
    <submittedName>
        <fullName evidence="1">Uncharacterized protein</fullName>
    </submittedName>
</protein>
<dbReference type="CDD" id="cd00882">
    <property type="entry name" value="Ras_like_GTPase"/>
    <property type="match status" value="1"/>
</dbReference>
<dbReference type="RefSeq" id="WP_091274584.1">
    <property type="nucleotide sequence ID" value="NZ_FNDK01000016.1"/>
</dbReference>
<dbReference type="EMBL" id="FNDK01000016">
    <property type="protein sequence ID" value="SDH96564.1"/>
    <property type="molecule type" value="Genomic_DNA"/>
</dbReference>
<organism evidence="1 2">
    <name type="scientific">Alteribacillus persepolensis</name>
    <dbReference type="NCBI Taxonomy" id="568899"/>
    <lineage>
        <taxon>Bacteria</taxon>
        <taxon>Bacillati</taxon>
        <taxon>Bacillota</taxon>
        <taxon>Bacilli</taxon>
        <taxon>Bacillales</taxon>
        <taxon>Bacillaceae</taxon>
        <taxon>Alteribacillus</taxon>
    </lineage>
</organism>
<dbReference type="Proteomes" id="UP000199163">
    <property type="component" value="Unassembled WGS sequence"/>
</dbReference>
<proteinExistence type="predicted"/>
<accession>A0A1G8GQA3</accession>
<dbReference type="OrthoDB" id="9781752at2"/>
<dbReference type="SUPFAM" id="SSF52540">
    <property type="entry name" value="P-loop containing nucleoside triphosphate hydrolases"/>
    <property type="match status" value="1"/>
</dbReference>
<dbReference type="InterPro" id="IPR027417">
    <property type="entry name" value="P-loop_NTPase"/>
</dbReference>
<sequence length="356" mass="40956">MGKNRHYFAGDHTAKGFYTLYDSNFQEVRRLVKLDGVLRSVKTKAMTRFAEEHNKQGYAVEWIHASSHNDWLDAVIVPELQLGVYDSQCADITAADTAVETVHTNQYVNRSSLKDKERTIHRYQQRISRALTAAQASFQTGLFVHDDLEDIYIRHLDFAKANQLAKDWQHYLHADVTATGQTPIIKHRFFGASTPNGVMDYIPNITEDVGKRYFIKGRAGTGKSTFLKKLAAASEELGYNVEMYHCGFDPESIDMIVVRDLDFCVFDSTDPHEYFPERKTDEVIDLYEKTVMPGTDEKYEKPIQKLTIKYKSYMKKGVTFLKKAKRNQDELDSIYRSAADDHAADYVFQTIRDKLK</sequence>